<proteinExistence type="predicted"/>
<evidence type="ECO:0000313" key="3">
    <source>
        <dbReference type="Proteomes" id="UP000265520"/>
    </source>
</evidence>
<dbReference type="EMBL" id="LXQA010103692">
    <property type="protein sequence ID" value="MCI17056.1"/>
    <property type="molecule type" value="Genomic_DNA"/>
</dbReference>
<evidence type="ECO:0000256" key="1">
    <source>
        <dbReference type="SAM" id="MobiDB-lite"/>
    </source>
</evidence>
<accession>A0A392Q0F2</accession>
<feature type="non-terminal residue" evidence="2">
    <location>
        <position position="1"/>
    </location>
</feature>
<evidence type="ECO:0000313" key="2">
    <source>
        <dbReference type="EMBL" id="MCI17056.1"/>
    </source>
</evidence>
<protein>
    <submittedName>
        <fullName evidence="2">Uncharacterized protein</fullName>
    </submittedName>
</protein>
<reference evidence="2 3" key="1">
    <citation type="journal article" date="2018" name="Front. Plant Sci.">
        <title>Red Clover (Trifolium pratense) and Zigzag Clover (T. medium) - A Picture of Genomic Similarities and Differences.</title>
        <authorList>
            <person name="Dluhosova J."/>
            <person name="Istvanek J."/>
            <person name="Nedelnik J."/>
            <person name="Repkova J."/>
        </authorList>
    </citation>
    <scope>NUCLEOTIDE SEQUENCE [LARGE SCALE GENOMIC DNA]</scope>
    <source>
        <strain evidence="3">cv. 10/8</strain>
        <tissue evidence="2">Leaf</tissue>
    </source>
</reference>
<comment type="caution">
    <text evidence="2">The sequence shown here is derived from an EMBL/GenBank/DDBJ whole genome shotgun (WGS) entry which is preliminary data.</text>
</comment>
<keyword evidence="3" id="KW-1185">Reference proteome</keyword>
<organism evidence="2 3">
    <name type="scientific">Trifolium medium</name>
    <dbReference type="NCBI Taxonomy" id="97028"/>
    <lineage>
        <taxon>Eukaryota</taxon>
        <taxon>Viridiplantae</taxon>
        <taxon>Streptophyta</taxon>
        <taxon>Embryophyta</taxon>
        <taxon>Tracheophyta</taxon>
        <taxon>Spermatophyta</taxon>
        <taxon>Magnoliopsida</taxon>
        <taxon>eudicotyledons</taxon>
        <taxon>Gunneridae</taxon>
        <taxon>Pentapetalae</taxon>
        <taxon>rosids</taxon>
        <taxon>fabids</taxon>
        <taxon>Fabales</taxon>
        <taxon>Fabaceae</taxon>
        <taxon>Papilionoideae</taxon>
        <taxon>50 kb inversion clade</taxon>
        <taxon>NPAAA clade</taxon>
        <taxon>Hologalegina</taxon>
        <taxon>IRL clade</taxon>
        <taxon>Trifolieae</taxon>
        <taxon>Trifolium</taxon>
    </lineage>
</organism>
<dbReference type="AlphaFoldDB" id="A0A392Q0F2"/>
<name>A0A392Q0F2_9FABA</name>
<sequence length="64" mass="7140">AMNDACLMKIGWELQRGNNALWCQVMRGKYESGSLSRDAVEVKANDSAPSTEMGRDHWLWPGNG</sequence>
<feature type="region of interest" description="Disordered" evidence="1">
    <location>
        <begin position="41"/>
        <end position="64"/>
    </location>
</feature>
<dbReference type="Proteomes" id="UP000265520">
    <property type="component" value="Unassembled WGS sequence"/>
</dbReference>